<reference evidence="1 2" key="1">
    <citation type="submission" date="2019-09" db="EMBL/GenBank/DDBJ databases">
        <authorList>
            <person name="Depoorter E."/>
        </authorList>
    </citation>
    <scope>NUCLEOTIDE SEQUENCE [LARGE SCALE GENOMIC DNA]</scope>
    <source>
        <strain evidence="1">R-18112</strain>
    </source>
</reference>
<evidence type="ECO:0000313" key="2">
    <source>
        <dbReference type="Proteomes" id="UP000494274"/>
    </source>
</evidence>
<name>A0A6P2TP25_BURL3</name>
<gene>
    <name evidence="1" type="ORF">BLA18112_01524</name>
</gene>
<protein>
    <submittedName>
        <fullName evidence="1">Uncharacterized protein</fullName>
    </submittedName>
</protein>
<accession>A0A6P2TP25</accession>
<evidence type="ECO:0000313" key="1">
    <source>
        <dbReference type="EMBL" id="VWC65667.1"/>
    </source>
</evidence>
<dbReference type="EMBL" id="CABVQI010000004">
    <property type="protein sequence ID" value="VWC65667.1"/>
    <property type="molecule type" value="Genomic_DNA"/>
</dbReference>
<proteinExistence type="predicted"/>
<sequence length="245" mass="28758">MFAHVPSLIDEHDLGWDSAFYFPWLRHLPHSYYNGCNFFIQYKLSGQLTSSGAKEWECWNEEYFRFKIPHSTKDAAGKFFDDYHQWDCLKKLANQRYPTFYATNSTLSKDELQKSTKAGTLLDETPLLDVRSVKARHKHVTFTNASESFLLHSDVEEVPQKPFRNLFSTLLEEGSISFEKSTKDIFDSLSEMDGNNEEWRNDLSRIANAPRAVPRDLQTWRKYVLLISFVRKHIGAELLWYPDNR</sequence>
<dbReference type="AlphaFoldDB" id="A0A6P2TP25"/>
<dbReference type="Proteomes" id="UP000494274">
    <property type="component" value="Unassembled WGS sequence"/>
</dbReference>
<organism evidence="1 2">
    <name type="scientific">Burkholderia lata (strain ATCC 17760 / DSM 23089 / LMG 22485 / NCIMB 9086 / R18194 / 383)</name>
    <dbReference type="NCBI Taxonomy" id="482957"/>
    <lineage>
        <taxon>Bacteria</taxon>
        <taxon>Pseudomonadati</taxon>
        <taxon>Pseudomonadota</taxon>
        <taxon>Betaproteobacteria</taxon>
        <taxon>Burkholderiales</taxon>
        <taxon>Burkholderiaceae</taxon>
        <taxon>Burkholderia</taxon>
        <taxon>Burkholderia cepacia complex</taxon>
    </lineage>
</organism>